<sequence>MPGYVNEVYILITVAISMYLYKVLPRKFPFPIFVLNFVFSISIGLSADHLIATKPFELYDVNDTSNVELVDIAYYSMYGFSGYFFLYAYEHFRIRGLFIILYILLWSVFSVFYEWIAMLVGIFDYSKGYEIKYSFPVYLYSQSLYILFYLFIKKEYQATRRKYL</sequence>
<gene>
    <name evidence="2" type="ORF">A9C19_12540</name>
</gene>
<keyword evidence="1" id="KW-0812">Transmembrane</keyword>
<keyword evidence="3" id="KW-1185">Reference proteome</keyword>
<feature type="transmembrane region" description="Helical" evidence="1">
    <location>
        <begin position="135"/>
        <end position="152"/>
    </location>
</feature>
<feature type="transmembrane region" description="Helical" evidence="1">
    <location>
        <begin position="6"/>
        <end position="24"/>
    </location>
</feature>
<name>A0A1L3MXM8_9BACI</name>
<reference evidence="2 3" key="1">
    <citation type="journal article" date="2016" name="Sci. Rep.">
        <title>Complete genome sequence and transcriptomic analysis of a novel marine strain Bacillus weihaiensis reveals the mechanism of brown algae degradation.</title>
        <authorList>
            <person name="Zhu Y."/>
            <person name="Chen P."/>
            <person name="Bao Y."/>
            <person name="Men Y."/>
            <person name="Zeng Y."/>
            <person name="Yang J."/>
            <person name="Sun J."/>
            <person name="Sun Y."/>
        </authorList>
    </citation>
    <scope>NUCLEOTIDE SEQUENCE [LARGE SCALE GENOMIC DNA]</scope>
    <source>
        <strain evidence="2 3">Alg07</strain>
    </source>
</reference>
<feature type="transmembrane region" description="Helical" evidence="1">
    <location>
        <begin position="72"/>
        <end position="89"/>
    </location>
</feature>
<feature type="transmembrane region" description="Helical" evidence="1">
    <location>
        <begin position="96"/>
        <end position="123"/>
    </location>
</feature>
<dbReference type="KEGG" id="bwh:A9C19_12540"/>
<organism evidence="2 3">
    <name type="scientific">Bacillus weihaiensis</name>
    <dbReference type="NCBI Taxonomy" id="1547283"/>
    <lineage>
        <taxon>Bacteria</taxon>
        <taxon>Bacillati</taxon>
        <taxon>Bacillota</taxon>
        <taxon>Bacilli</taxon>
        <taxon>Bacillales</taxon>
        <taxon>Bacillaceae</taxon>
        <taxon>Bacillus</taxon>
    </lineage>
</organism>
<dbReference type="EMBL" id="CP016020">
    <property type="protein sequence ID" value="APH07092.1"/>
    <property type="molecule type" value="Genomic_DNA"/>
</dbReference>
<accession>A0A1L3MXM8</accession>
<keyword evidence="1" id="KW-0472">Membrane</keyword>
<evidence type="ECO:0000313" key="3">
    <source>
        <dbReference type="Proteomes" id="UP000181936"/>
    </source>
</evidence>
<evidence type="ECO:0000256" key="1">
    <source>
        <dbReference type="SAM" id="Phobius"/>
    </source>
</evidence>
<feature type="transmembrane region" description="Helical" evidence="1">
    <location>
        <begin position="31"/>
        <end position="52"/>
    </location>
</feature>
<dbReference type="STRING" id="1547283.A9C19_12540"/>
<protein>
    <submittedName>
        <fullName evidence="2">Uncharacterized protein</fullName>
    </submittedName>
</protein>
<evidence type="ECO:0000313" key="2">
    <source>
        <dbReference type="EMBL" id="APH07092.1"/>
    </source>
</evidence>
<dbReference type="AlphaFoldDB" id="A0A1L3MXM8"/>
<proteinExistence type="predicted"/>
<keyword evidence="1" id="KW-1133">Transmembrane helix</keyword>
<dbReference type="Proteomes" id="UP000181936">
    <property type="component" value="Chromosome"/>
</dbReference>